<dbReference type="AlphaFoldDB" id="A0A6J7KQ15"/>
<accession>A0A6J7KQ15</accession>
<name>A0A6J7KQ15_9ZZZZ</name>
<reference evidence="2" key="1">
    <citation type="submission" date="2020-05" db="EMBL/GenBank/DDBJ databases">
        <authorList>
            <person name="Chiriac C."/>
            <person name="Salcher M."/>
            <person name="Ghai R."/>
            <person name="Kavagutti S V."/>
        </authorList>
    </citation>
    <scope>NUCLEOTIDE SEQUENCE</scope>
</reference>
<dbReference type="Gene3D" id="3.40.960.10">
    <property type="entry name" value="VSR Endonuclease"/>
    <property type="match status" value="1"/>
</dbReference>
<protein>
    <submittedName>
        <fullName evidence="2">Unannotated protein</fullName>
    </submittedName>
</protein>
<feature type="region of interest" description="Disordered" evidence="1">
    <location>
        <begin position="1"/>
        <end position="66"/>
    </location>
</feature>
<dbReference type="InterPro" id="IPR011335">
    <property type="entry name" value="Restrct_endonuc-II-like"/>
</dbReference>
<organism evidence="2">
    <name type="scientific">freshwater metagenome</name>
    <dbReference type="NCBI Taxonomy" id="449393"/>
    <lineage>
        <taxon>unclassified sequences</taxon>
        <taxon>metagenomes</taxon>
        <taxon>ecological metagenomes</taxon>
    </lineage>
</organism>
<sequence>MRVTAVHEPSTTAGSEDAARFDDAGASDDATPRQLHDATPRHHHDAASRHHHDATPRQHHDAASRGTTTDAVIADLAARQHGVVARWQMLELGIGAGEIARRRRGSRLHPVRPGWRGVYLVGHAVAPELALETAALLLTRRRASALARWSAAAVHGFADPPAGVDLLQVGGNAPVVDGVRTSVVTELPGWQVARHRGLWVTTPARTFLDLSAVARVGDVERCLDRARIAGVVTDVQIEAVLAWAGARRGARPLRDLLRNERDGGYARSRAERRLRTLLTEAGLPTPVRNGMVLGRERDLAWPAARTVVEFDGRRYHATPQQWERDRDRDGELLARGWRTFRVTWTMLCHRPHEVVARAAAVLALAERDGAWASGDPVHVSRVDDAS</sequence>
<proteinExistence type="predicted"/>
<evidence type="ECO:0000313" key="2">
    <source>
        <dbReference type="EMBL" id="CAB4958006.1"/>
    </source>
</evidence>
<dbReference type="SUPFAM" id="SSF52980">
    <property type="entry name" value="Restriction endonuclease-like"/>
    <property type="match status" value="1"/>
</dbReference>
<feature type="compositionally biased region" description="Basic and acidic residues" evidence="1">
    <location>
        <begin position="30"/>
        <end position="63"/>
    </location>
</feature>
<gene>
    <name evidence="2" type="ORF">UFOPK3564_03884</name>
</gene>
<evidence type="ECO:0000256" key="1">
    <source>
        <dbReference type="SAM" id="MobiDB-lite"/>
    </source>
</evidence>
<dbReference type="EMBL" id="CAFBMK010000434">
    <property type="protein sequence ID" value="CAB4958006.1"/>
    <property type="molecule type" value="Genomic_DNA"/>
</dbReference>